<feature type="domain" description="F-box" evidence="2">
    <location>
        <begin position="54"/>
        <end position="88"/>
    </location>
</feature>
<dbReference type="EMBL" id="KB008103">
    <property type="protein sequence ID" value="ELR13041.1"/>
    <property type="molecule type" value="Genomic_DNA"/>
</dbReference>
<dbReference type="AlphaFoldDB" id="L8GLG7"/>
<evidence type="ECO:0000256" key="1">
    <source>
        <dbReference type="SAM" id="MobiDB-lite"/>
    </source>
</evidence>
<protein>
    <submittedName>
        <fullName evidence="3">Fbox domain containing protein</fullName>
    </submittedName>
</protein>
<organism evidence="3 4">
    <name type="scientific">Acanthamoeba castellanii (strain ATCC 30010 / Neff)</name>
    <dbReference type="NCBI Taxonomy" id="1257118"/>
    <lineage>
        <taxon>Eukaryota</taxon>
        <taxon>Amoebozoa</taxon>
        <taxon>Discosea</taxon>
        <taxon>Longamoebia</taxon>
        <taxon>Centramoebida</taxon>
        <taxon>Acanthamoebidae</taxon>
        <taxon>Acanthamoeba</taxon>
    </lineage>
</organism>
<dbReference type="SUPFAM" id="SSF81383">
    <property type="entry name" value="F-box domain"/>
    <property type="match status" value="1"/>
</dbReference>
<accession>L8GLG7</accession>
<dbReference type="InterPro" id="IPR001810">
    <property type="entry name" value="F-box_dom"/>
</dbReference>
<name>L8GLG7_ACACF</name>
<dbReference type="GeneID" id="14913537"/>
<reference evidence="3 4" key="1">
    <citation type="journal article" date="2013" name="Genome Biol.">
        <title>Genome of Acanthamoeba castellanii highlights extensive lateral gene transfer and early evolution of tyrosine kinase signaling.</title>
        <authorList>
            <person name="Clarke M."/>
            <person name="Lohan A.J."/>
            <person name="Liu B."/>
            <person name="Lagkouvardos I."/>
            <person name="Roy S."/>
            <person name="Zafar N."/>
            <person name="Bertelli C."/>
            <person name="Schilde C."/>
            <person name="Kianianmomeni A."/>
            <person name="Burglin T.R."/>
            <person name="Frech C."/>
            <person name="Turcotte B."/>
            <person name="Kopec K.O."/>
            <person name="Synnott J.M."/>
            <person name="Choo C."/>
            <person name="Paponov I."/>
            <person name="Finkler A."/>
            <person name="Soon Heng Tan C."/>
            <person name="Hutchins A.P."/>
            <person name="Weinmeier T."/>
            <person name="Rattei T."/>
            <person name="Chu J.S."/>
            <person name="Gimenez G."/>
            <person name="Irimia M."/>
            <person name="Rigden D.J."/>
            <person name="Fitzpatrick D.A."/>
            <person name="Lorenzo-Morales J."/>
            <person name="Bateman A."/>
            <person name="Chiu C.H."/>
            <person name="Tang P."/>
            <person name="Hegemann P."/>
            <person name="Fromm H."/>
            <person name="Raoult D."/>
            <person name="Greub G."/>
            <person name="Miranda-Saavedra D."/>
            <person name="Chen N."/>
            <person name="Nash P."/>
            <person name="Ginger M.L."/>
            <person name="Horn M."/>
            <person name="Schaap P."/>
            <person name="Caler L."/>
            <person name="Loftus B."/>
        </authorList>
    </citation>
    <scope>NUCLEOTIDE SEQUENCE [LARGE SCALE GENOMIC DNA]</scope>
    <source>
        <strain evidence="3 4">Neff</strain>
    </source>
</reference>
<dbReference type="Gene3D" id="1.20.1280.50">
    <property type="match status" value="1"/>
</dbReference>
<evidence type="ECO:0000313" key="4">
    <source>
        <dbReference type="Proteomes" id="UP000011083"/>
    </source>
</evidence>
<evidence type="ECO:0000313" key="3">
    <source>
        <dbReference type="EMBL" id="ELR13041.1"/>
    </source>
</evidence>
<gene>
    <name evidence="3" type="ORF">ACA1_097250</name>
</gene>
<dbReference type="VEuPathDB" id="AmoebaDB:ACA1_097250"/>
<dbReference type="InterPro" id="IPR036047">
    <property type="entry name" value="F-box-like_dom_sf"/>
</dbReference>
<dbReference type="Pfam" id="PF12937">
    <property type="entry name" value="F-box-like"/>
    <property type="match status" value="1"/>
</dbReference>
<dbReference type="KEGG" id="acan:ACA1_097250"/>
<dbReference type="Proteomes" id="UP000011083">
    <property type="component" value="Unassembled WGS sequence"/>
</dbReference>
<dbReference type="RefSeq" id="XP_004335054.1">
    <property type="nucleotide sequence ID" value="XM_004335006.1"/>
</dbReference>
<sequence length="114" mass="13170">MDRAVWAAASESQRQERLKKEEEDKQLEAARAAEHAAHIARLCATPPPDGLPDLLPEELWVRILQHLPMRSWKNVARVCVFLRRIAQDQMVDPVVLFRRKREEARLRLQATALG</sequence>
<keyword evidence="4" id="KW-1185">Reference proteome</keyword>
<feature type="region of interest" description="Disordered" evidence="1">
    <location>
        <begin position="1"/>
        <end position="24"/>
    </location>
</feature>
<evidence type="ECO:0000259" key="2">
    <source>
        <dbReference type="Pfam" id="PF12937"/>
    </source>
</evidence>
<feature type="compositionally biased region" description="Basic and acidic residues" evidence="1">
    <location>
        <begin position="13"/>
        <end position="24"/>
    </location>
</feature>
<proteinExistence type="predicted"/>
<dbReference type="CDD" id="cd09917">
    <property type="entry name" value="F-box_SF"/>
    <property type="match status" value="1"/>
</dbReference>